<dbReference type="GO" id="GO:0019843">
    <property type="term" value="F:rRNA binding"/>
    <property type="evidence" value="ECO:0000318"/>
    <property type="project" value="GO_Central"/>
</dbReference>
<dbReference type="InterPro" id="IPR043129">
    <property type="entry name" value="ATPase_NBD"/>
</dbReference>
<reference evidence="10" key="1">
    <citation type="journal article" date="2017" name="Nature">
        <title>The sunflower genome provides insights into oil metabolism, flowering and Asterid evolution.</title>
        <authorList>
            <person name="Badouin H."/>
            <person name="Gouzy J."/>
            <person name="Grassa C.J."/>
            <person name="Murat F."/>
            <person name="Staton S.E."/>
            <person name="Cottret L."/>
            <person name="Lelandais-Briere C."/>
            <person name="Owens G.L."/>
            <person name="Carrere S."/>
            <person name="Mayjonade B."/>
            <person name="Legrand L."/>
            <person name="Gill N."/>
            <person name="Kane N.C."/>
            <person name="Bowers J.E."/>
            <person name="Hubner S."/>
            <person name="Bellec A."/>
            <person name="Berard A."/>
            <person name="Berges H."/>
            <person name="Blanchet N."/>
            <person name="Boniface M.C."/>
            <person name="Brunel D."/>
            <person name="Catrice O."/>
            <person name="Chaidir N."/>
            <person name="Claudel C."/>
            <person name="Donnadieu C."/>
            <person name="Faraut T."/>
            <person name="Fievet G."/>
            <person name="Helmstetter N."/>
            <person name="King M."/>
            <person name="Knapp S.J."/>
            <person name="Lai Z."/>
            <person name="Le Paslier M.C."/>
            <person name="Lippi Y."/>
            <person name="Lorenzon L."/>
            <person name="Mandel J.R."/>
            <person name="Marage G."/>
            <person name="Marchand G."/>
            <person name="Marquand E."/>
            <person name="Bret-Mestries E."/>
            <person name="Morien E."/>
            <person name="Nambeesan S."/>
            <person name="Nguyen T."/>
            <person name="Pegot-Espagnet P."/>
            <person name="Pouilly N."/>
            <person name="Raftis F."/>
            <person name="Sallet E."/>
            <person name="Schiex T."/>
            <person name="Thomas J."/>
            <person name="Vandecasteele C."/>
            <person name="Vares D."/>
            <person name="Vear F."/>
            <person name="Vautrin S."/>
            <person name="Crespi M."/>
            <person name="Mangin B."/>
            <person name="Burke J.M."/>
            <person name="Salse J."/>
            <person name="Munos S."/>
            <person name="Vincourt P."/>
            <person name="Rieseberg L.H."/>
            <person name="Langlade N.B."/>
        </authorList>
    </citation>
    <scope>NUCLEOTIDE SEQUENCE</scope>
    <source>
        <tissue evidence="10">Leaves</tissue>
    </source>
</reference>
<dbReference type="GO" id="GO:0005524">
    <property type="term" value="F:ATP binding"/>
    <property type="evidence" value="ECO:0007669"/>
    <property type="project" value="UniProtKB-KW"/>
</dbReference>
<gene>
    <name evidence="10" type="ORF">HanXRQr2_Chr08g0337231</name>
</gene>
<keyword evidence="8" id="KW-0472">Membrane</keyword>
<evidence type="ECO:0000256" key="5">
    <source>
        <dbReference type="ARBA" id="ARBA00022840"/>
    </source>
</evidence>
<keyword evidence="8" id="KW-1133">Transmembrane helix</keyword>
<keyword evidence="6 7" id="KW-0539">Nucleus</keyword>
<evidence type="ECO:0000259" key="9">
    <source>
        <dbReference type="PROSITE" id="PS50833"/>
    </source>
</evidence>
<evidence type="ECO:0000256" key="7">
    <source>
        <dbReference type="RuleBase" id="RU367086"/>
    </source>
</evidence>
<dbReference type="GO" id="GO:0000027">
    <property type="term" value="P:ribosomal large subunit assembly"/>
    <property type="evidence" value="ECO:0007669"/>
    <property type="project" value="InterPro"/>
</dbReference>
<dbReference type="InterPro" id="IPR007109">
    <property type="entry name" value="Brix"/>
</dbReference>
<dbReference type="Gramene" id="mRNA:HanXRQr2_Chr08g0337231">
    <property type="protein sequence ID" value="mRNA:HanXRQr2_Chr08g0337231"/>
    <property type="gene ID" value="HanXRQr2_Chr08g0337231"/>
</dbReference>
<accession>A0A9K3NCC9</accession>
<evidence type="ECO:0000256" key="6">
    <source>
        <dbReference type="ARBA" id="ARBA00023242"/>
    </source>
</evidence>
<dbReference type="SUPFAM" id="SSF53067">
    <property type="entry name" value="Actin-like ATPase domain"/>
    <property type="match status" value="1"/>
</dbReference>
<dbReference type="AlphaFoldDB" id="A0A9K3NCC9"/>
<keyword evidence="10" id="KW-0346">Stress response</keyword>
<dbReference type="PANTHER" id="PTHR12728:SF0">
    <property type="entry name" value="RIBOSOME PRODUCTION FACTOR 2 HOMOLOG"/>
    <property type="match status" value="1"/>
</dbReference>
<dbReference type="PROSITE" id="PS50833">
    <property type="entry name" value="BRIX"/>
    <property type="match status" value="1"/>
</dbReference>
<feature type="domain" description="Brix" evidence="9">
    <location>
        <begin position="1"/>
        <end position="161"/>
    </location>
</feature>
<feature type="transmembrane region" description="Helical" evidence="8">
    <location>
        <begin position="237"/>
        <end position="259"/>
    </location>
</feature>
<dbReference type="EMBL" id="MNCJ02000323">
    <property type="protein sequence ID" value="KAF5795232.1"/>
    <property type="molecule type" value="Genomic_DNA"/>
</dbReference>
<dbReference type="GO" id="GO:0140662">
    <property type="term" value="F:ATP-dependent protein folding chaperone"/>
    <property type="evidence" value="ECO:0007669"/>
    <property type="project" value="InterPro"/>
</dbReference>
<dbReference type="Proteomes" id="UP000215914">
    <property type="component" value="Unassembled WGS sequence"/>
</dbReference>
<sequence>MFGGFVADVVAAIGQGEAFLGKKIKDVVVTVPAYFNDAQRQATKDAGVIAGLNVARIINEPTAVAIAYSLDKKGGFENVEELKHLKEVLLDLFRGQVVSNLNLNGLDHVYVCTAVSSNKVLFTHCALRLKKSSTVVPRVELVEVGPSMDLVVRRHRLPDEFLKKGLKVPHELIKKKHVSKDALAGKMGKIYVPDQHVGSASLPFTPKGVKTERREVKAKGEKTTSMLKRNRSRMMTLLLDNGVCIFTFETILFLFILSYCHDLCYNYIYWASFGINFCNCEMAKSWLGHVVWK</sequence>
<dbReference type="GO" id="GO:0000463">
    <property type="term" value="P:maturation of LSU-rRNA from tricistronic rRNA transcript (SSU-rRNA, 5.8S rRNA, LSU-rRNA)"/>
    <property type="evidence" value="ECO:0000318"/>
    <property type="project" value="GO_Central"/>
</dbReference>
<evidence type="ECO:0000256" key="4">
    <source>
        <dbReference type="ARBA" id="ARBA00022741"/>
    </source>
</evidence>
<dbReference type="Pfam" id="PF04427">
    <property type="entry name" value="Brix"/>
    <property type="match status" value="1"/>
</dbReference>
<dbReference type="InterPro" id="IPR013126">
    <property type="entry name" value="Hsp_70_fam"/>
</dbReference>
<dbReference type="InterPro" id="IPR039770">
    <property type="entry name" value="Rpf2"/>
</dbReference>
<dbReference type="PANTHER" id="PTHR12728">
    <property type="entry name" value="BRIX DOMAIN CONTAINING PROTEIN"/>
    <property type="match status" value="1"/>
</dbReference>
<comment type="similarity">
    <text evidence="3 7">Belongs to the RPF2 family.</text>
</comment>
<evidence type="ECO:0000313" key="11">
    <source>
        <dbReference type="Proteomes" id="UP000215914"/>
    </source>
</evidence>
<dbReference type="Pfam" id="PF00012">
    <property type="entry name" value="HSP70"/>
    <property type="match status" value="1"/>
</dbReference>
<reference evidence="10" key="2">
    <citation type="submission" date="2020-06" db="EMBL/GenBank/DDBJ databases">
        <title>Helianthus annuus Genome sequencing and assembly Release 2.</title>
        <authorList>
            <person name="Gouzy J."/>
            <person name="Langlade N."/>
            <person name="Munos S."/>
        </authorList>
    </citation>
    <scope>NUCLEOTIDE SEQUENCE</scope>
    <source>
        <tissue evidence="10">Leaves</tissue>
    </source>
</reference>
<dbReference type="FunFam" id="3.30.420.40:FF:000545">
    <property type="entry name" value="Endoplasmic reticulum chaperone BiP"/>
    <property type="match status" value="1"/>
</dbReference>
<evidence type="ECO:0000313" key="10">
    <source>
        <dbReference type="EMBL" id="KAF5795232.1"/>
    </source>
</evidence>
<keyword evidence="8" id="KW-0812">Transmembrane</keyword>
<name>A0A9K3NCC9_HELAN</name>
<evidence type="ECO:0000256" key="1">
    <source>
        <dbReference type="ARBA" id="ARBA00004604"/>
    </source>
</evidence>
<dbReference type="GO" id="GO:0005730">
    <property type="term" value="C:nucleolus"/>
    <property type="evidence" value="ECO:0000318"/>
    <property type="project" value="GO_Central"/>
</dbReference>
<proteinExistence type="inferred from homology"/>
<comment type="similarity">
    <text evidence="2">Belongs to the heat shock protein 70 family.</text>
</comment>
<dbReference type="Gene3D" id="3.30.420.40">
    <property type="match status" value="1"/>
</dbReference>
<evidence type="ECO:0000256" key="3">
    <source>
        <dbReference type="ARBA" id="ARBA00010782"/>
    </source>
</evidence>
<evidence type="ECO:0000256" key="8">
    <source>
        <dbReference type="SAM" id="Phobius"/>
    </source>
</evidence>
<comment type="caution">
    <text evidence="10">The sequence shown here is derived from an EMBL/GenBank/DDBJ whole genome shotgun (WGS) entry which is preliminary data.</text>
</comment>
<protein>
    <recommendedName>
        <fullName evidence="7">Ribosome production factor 2 homolog</fullName>
    </recommendedName>
    <alternativeName>
        <fullName evidence="7">Ribosome biogenesis protein RPF2 homolog</fullName>
    </alternativeName>
</protein>
<keyword evidence="11" id="KW-1185">Reference proteome</keyword>
<comment type="subcellular location">
    <subcellularLocation>
        <location evidence="1 7">Nucleus</location>
        <location evidence="1 7">Nucleolus</location>
    </subcellularLocation>
</comment>
<keyword evidence="4" id="KW-0547">Nucleotide-binding</keyword>
<keyword evidence="5" id="KW-0067">ATP-binding</keyword>
<organism evidence="10 11">
    <name type="scientific">Helianthus annuus</name>
    <name type="common">Common sunflower</name>
    <dbReference type="NCBI Taxonomy" id="4232"/>
    <lineage>
        <taxon>Eukaryota</taxon>
        <taxon>Viridiplantae</taxon>
        <taxon>Streptophyta</taxon>
        <taxon>Embryophyta</taxon>
        <taxon>Tracheophyta</taxon>
        <taxon>Spermatophyta</taxon>
        <taxon>Magnoliopsida</taxon>
        <taxon>eudicotyledons</taxon>
        <taxon>Gunneridae</taxon>
        <taxon>Pentapetalae</taxon>
        <taxon>asterids</taxon>
        <taxon>campanulids</taxon>
        <taxon>Asterales</taxon>
        <taxon>Asteraceae</taxon>
        <taxon>Asteroideae</taxon>
        <taxon>Heliantheae alliance</taxon>
        <taxon>Heliantheae</taxon>
        <taxon>Helianthus</taxon>
    </lineage>
</organism>
<evidence type="ECO:0000256" key="2">
    <source>
        <dbReference type="ARBA" id="ARBA00007381"/>
    </source>
</evidence>